<dbReference type="AlphaFoldDB" id="A0A1G2B815"/>
<sequence length="103" mass="12140">MRLSSLQKYILRECHGVKGVYKRNRLLSFYAKQKDAPKGEDQQNTITKSLERLIDKELLIGLGRRTPHMWFIDDIKLTTKGKKVARHLFGEQQSFAFRFSKKK</sequence>
<accession>A0A1G2B815</accession>
<reference evidence="1 2" key="1">
    <citation type="journal article" date="2016" name="Nat. Commun.">
        <title>Thousands of microbial genomes shed light on interconnected biogeochemical processes in an aquifer system.</title>
        <authorList>
            <person name="Anantharaman K."/>
            <person name="Brown C.T."/>
            <person name="Hug L.A."/>
            <person name="Sharon I."/>
            <person name="Castelle C.J."/>
            <person name="Probst A.J."/>
            <person name="Thomas B.C."/>
            <person name="Singh A."/>
            <person name="Wilkins M.J."/>
            <person name="Karaoz U."/>
            <person name="Brodie E.L."/>
            <person name="Williams K.H."/>
            <person name="Hubbard S.S."/>
            <person name="Banfield J.F."/>
        </authorList>
    </citation>
    <scope>NUCLEOTIDE SEQUENCE [LARGE SCALE GENOMIC DNA]</scope>
</reference>
<name>A0A1G2B815_9BACT</name>
<evidence type="ECO:0000313" key="1">
    <source>
        <dbReference type="EMBL" id="OGY84400.1"/>
    </source>
</evidence>
<protein>
    <submittedName>
        <fullName evidence="1">Uncharacterized protein</fullName>
    </submittedName>
</protein>
<gene>
    <name evidence="1" type="ORF">A2898_00340</name>
</gene>
<dbReference type="EMBL" id="MHKE01000008">
    <property type="protein sequence ID" value="OGY84400.1"/>
    <property type="molecule type" value="Genomic_DNA"/>
</dbReference>
<comment type="caution">
    <text evidence="1">The sequence shown here is derived from an EMBL/GenBank/DDBJ whole genome shotgun (WGS) entry which is preliminary data.</text>
</comment>
<proteinExistence type="predicted"/>
<organism evidence="1 2">
    <name type="scientific">Candidatus Kerfeldbacteria bacterium RIFCSPLOWO2_01_FULL_48_11</name>
    <dbReference type="NCBI Taxonomy" id="1798543"/>
    <lineage>
        <taxon>Bacteria</taxon>
        <taxon>Candidatus Kerfeldiibacteriota</taxon>
    </lineage>
</organism>
<dbReference type="Proteomes" id="UP000179164">
    <property type="component" value="Unassembled WGS sequence"/>
</dbReference>
<evidence type="ECO:0000313" key="2">
    <source>
        <dbReference type="Proteomes" id="UP000179164"/>
    </source>
</evidence>
<dbReference type="STRING" id="1798543.A2898_00340"/>